<dbReference type="InterPro" id="IPR050911">
    <property type="entry name" value="DRAM/TMEM150_Autophagy_Mod"/>
</dbReference>
<dbReference type="OMA" id="ANCHRIS"/>
<dbReference type="eggNOG" id="ENOG502RWQK">
    <property type="taxonomic scope" value="Eukaryota"/>
</dbReference>
<evidence type="ECO:0000256" key="4">
    <source>
        <dbReference type="ARBA" id="ARBA00023136"/>
    </source>
</evidence>
<dbReference type="Proteomes" id="UP000019132">
    <property type="component" value="Unassembled WGS sequence"/>
</dbReference>
<evidence type="ECO:0000256" key="3">
    <source>
        <dbReference type="ARBA" id="ARBA00022989"/>
    </source>
</evidence>
<organism evidence="7 8">
    <name type="scientific">Globisporangium ultimum (strain ATCC 200006 / CBS 805.95 / DAOM BR144)</name>
    <name type="common">Pythium ultimum</name>
    <dbReference type="NCBI Taxonomy" id="431595"/>
    <lineage>
        <taxon>Eukaryota</taxon>
        <taxon>Sar</taxon>
        <taxon>Stramenopiles</taxon>
        <taxon>Oomycota</taxon>
        <taxon>Peronosporomycetes</taxon>
        <taxon>Pythiales</taxon>
        <taxon>Pythiaceae</taxon>
        <taxon>Globisporangium</taxon>
    </lineage>
</organism>
<dbReference type="VEuPathDB" id="FungiDB:PYU1_G009657"/>
<feature type="transmembrane region" description="Helical" evidence="5">
    <location>
        <begin position="128"/>
        <end position="146"/>
    </location>
</feature>
<keyword evidence="4 5" id="KW-0472">Membrane</keyword>
<dbReference type="GO" id="GO:0012505">
    <property type="term" value="C:endomembrane system"/>
    <property type="evidence" value="ECO:0007669"/>
    <property type="project" value="UniProtKB-SubCell"/>
</dbReference>
<keyword evidence="2 5" id="KW-0812">Transmembrane</keyword>
<reference evidence="8" key="2">
    <citation type="submission" date="2010-04" db="EMBL/GenBank/DDBJ databases">
        <authorList>
            <person name="Buell R."/>
            <person name="Hamilton J."/>
            <person name="Hostetler J."/>
        </authorList>
    </citation>
    <scope>NUCLEOTIDE SEQUENCE [LARGE SCALE GENOMIC DNA]</scope>
    <source>
        <strain evidence="8">DAOM:BR144</strain>
    </source>
</reference>
<evidence type="ECO:0000259" key="6">
    <source>
        <dbReference type="Pfam" id="PF10277"/>
    </source>
</evidence>
<reference evidence="8" key="1">
    <citation type="journal article" date="2010" name="Genome Biol.">
        <title>Genome sequence of the necrotrophic plant pathogen Pythium ultimum reveals original pathogenicity mechanisms and effector repertoire.</title>
        <authorList>
            <person name="Levesque C.A."/>
            <person name="Brouwer H."/>
            <person name="Cano L."/>
            <person name="Hamilton J.P."/>
            <person name="Holt C."/>
            <person name="Huitema E."/>
            <person name="Raffaele S."/>
            <person name="Robideau G.P."/>
            <person name="Thines M."/>
            <person name="Win J."/>
            <person name="Zerillo M.M."/>
            <person name="Beakes G.W."/>
            <person name="Boore J.L."/>
            <person name="Busam D."/>
            <person name="Dumas B."/>
            <person name="Ferriera S."/>
            <person name="Fuerstenberg S.I."/>
            <person name="Gachon C.M."/>
            <person name="Gaulin E."/>
            <person name="Govers F."/>
            <person name="Grenville-Briggs L."/>
            <person name="Horner N."/>
            <person name="Hostetler J."/>
            <person name="Jiang R.H."/>
            <person name="Johnson J."/>
            <person name="Krajaejun T."/>
            <person name="Lin H."/>
            <person name="Meijer H.J."/>
            <person name="Moore B."/>
            <person name="Morris P."/>
            <person name="Phuntmart V."/>
            <person name="Puiu D."/>
            <person name="Shetty J."/>
            <person name="Stajich J.E."/>
            <person name="Tripathy S."/>
            <person name="Wawra S."/>
            <person name="van West P."/>
            <person name="Whitty B.R."/>
            <person name="Coutinho P.M."/>
            <person name="Henrissat B."/>
            <person name="Martin F."/>
            <person name="Thomas P.D."/>
            <person name="Tyler B.M."/>
            <person name="De Vries R.P."/>
            <person name="Kamoun S."/>
            <person name="Yandell M."/>
            <person name="Tisserat N."/>
            <person name="Buell C.R."/>
        </authorList>
    </citation>
    <scope>NUCLEOTIDE SEQUENCE</scope>
    <source>
        <strain evidence="8">DAOM:BR144</strain>
    </source>
</reference>
<keyword evidence="8" id="KW-1185">Reference proteome</keyword>
<sequence>MSRLRAPVALFVVTIGTATLVIAFAIVKAKHVYVGGLAWPFISDLGRDAPASYVFFFGLSAVGVLLGLAWTFNHEYQHRVLQKSYENGQVSECTHSLSYVSCVFGVIGAIGLPLFASFDTSPAIHETTAVVFLATEATAMYVDTYLNYKIFQVKREELDTGVFITDRDGPRSVYRAKSEELRALQRGFTIELASISVFTVSVLVYLPLLYSEPPQTHLTIAEVYPCPLEVYESNHWGMSDCLTKELGTTYCTQTVRLDATNTRLWSYENALDVNQLFCILTLLTYALSFVANNKCERESLNERDRIAAIAKFYASQASGEDQQRKTNESVSVAIGETEHPELAGEKTHVANCHRIS</sequence>
<evidence type="ECO:0000256" key="5">
    <source>
        <dbReference type="SAM" id="Phobius"/>
    </source>
</evidence>
<evidence type="ECO:0000256" key="1">
    <source>
        <dbReference type="ARBA" id="ARBA00004127"/>
    </source>
</evidence>
<dbReference type="Pfam" id="PF10277">
    <property type="entry name" value="Frag1"/>
    <property type="match status" value="1"/>
</dbReference>
<dbReference type="STRING" id="431595.K3WXH7"/>
<protein>
    <recommendedName>
        <fullName evidence="6">CWH43-like N-terminal domain-containing protein</fullName>
    </recommendedName>
</protein>
<feature type="transmembrane region" description="Helical" evidence="5">
    <location>
        <begin position="93"/>
        <end position="116"/>
    </location>
</feature>
<dbReference type="EnsemblProtists" id="PYU1_T009675">
    <property type="protein sequence ID" value="PYU1_T009675"/>
    <property type="gene ID" value="PYU1_G009657"/>
</dbReference>
<keyword evidence="3 5" id="KW-1133">Transmembrane helix</keyword>
<dbReference type="EMBL" id="GL376615">
    <property type="status" value="NOT_ANNOTATED_CDS"/>
    <property type="molecule type" value="Genomic_DNA"/>
</dbReference>
<feature type="transmembrane region" description="Helical" evidence="5">
    <location>
        <begin position="53"/>
        <end position="72"/>
    </location>
</feature>
<feature type="domain" description="CWH43-like N-terminal" evidence="6">
    <location>
        <begin position="6"/>
        <end position="153"/>
    </location>
</feature>
<evidence type="ECO:0000256" key="2">
    <source>
        <dbReference type="ARBA" id="ARBA00022692"/>
    </source>
</evidence>
<dbReference type="HOGENOM" id="CLU_073737_0_0_1"/>
<comment type="subcellular location">
    <subcellularLocation>
        <location evidence="1">Endomembrane system</location>
        <topology evidence="1">Multi-pass membrane protein</topology>
    </subcellularLocation>
</comment>
<accession>K3WXH7</accession>
<proteinExistence type="predicted"/>
<evidence type="ECO:0000313" key="7">
    <source>
        <dbReference type="EnsemblProtists" id="PYU1_T009675"/>
    </source>
</evidence>
<name>K3WXH7_GLOUD</name>
<dbReference type="PANTHER" id="PTHR21324">
    <property type="entry name" value="FASTING-INDUCIBLE INTEGRAL MEMBRANE PROTEIN TM6P1-RELATED"/>
    <property type="match status" value="1"/>
</dbReference>
<reference evidence="7" key="3">
    <citation type="submission" date="2015-02" db="UniProtKB">
        <authorList>
            <consortium name="EnsemblProtists"/>
        </authorList>
    </citation>
    <scope>IDENTIFICATION</scope>
    <source>
        <strain evidence="7">DAOM BR144</strain>
    </source>
</reference>
<dbReference type="InterPro" id="IPR019402">
    <property type="entry name" value="CWH43_N"/>
</dbReference>
<feature type="transmembrane region" description="Helical" evidence="5">
    <location>
        <begin position="188"/>
        <end position="208"/>
    </location>
</feature>
<dbReference type="PANTHER" id="PTHR21324:SF2">
    <property type="entry name" value="EG:22E5.9 PROTEIN"/>
    <property type="match status" value="1"/>
</dbReference>
<evidence type="ECO:0000313" key="8">
    <source>
        <dbReference type="Proteomes" id="UP000019132"/>
    </source>
</evidence>
<dbReference type="InParanoid" id="K3WXH7"/>
<feature type="transmembrane region" description="Helical" evidence="5">
    <location>
        <begin position="273"/>
        <end position="291"/>
    </location>
</feature>
<dbReference type="AlphaFoldDB" id="K3WXH7"/>